<name>A0A3M7TRP0_9BACI</name>
<dbReference type="RefSeq" id="WP_122899364.1">
    <property type="nucleotide sequence ID" value="NZ_RHIB01000002.1"/>
</dbReference>
<evidence type="ECO:0000313" key="1">
    <source>
        <dbReference type="EMBL" id="RNA67700.1"/>
    </source>
</evidence>
<protein>
    <submittedName>
        <fullName evidence="1">C-type lectin domain-containing protein</fullName>
    </submittedName>
</protein>
<keyword evidence="2" id="KW-1185">Reference proteome</keyword>
<comment type="caution">
    <text evidence="1">The sequence shown here is derived from an EMBL/GenBank/DDBJ whole genome shotgun (WGS) entry which is preliminary data.</text>
</comment>
<dbReference type="CDD" id="cd00037">
    <property type="entry name" value="CLECT"/>
    <property type="match status" value="1"/>
</dbReference>
<sequence length="131" mass="14399">MGIIPFCPRQLQPCEGEQCTERRAEIAVNNFDPVSGLAYLYTPQNISFENASTLCSNQGAFLASINELNQLAHMFTYTDGTGNVQRCPTLFWSTDLSGDPVIVRVMPCSGGNIEVITNFEDCLAHALCVFQ</sequence>
<reference evidence="1 2" key="1">
    <citation type="submission" date="2018-10" db="EMBL/GenBank/DDBJ databases">
        <title>Bacillus Keqinensis sp. nov., a moderately halophilic bacterium isolated from a saline-alkaline lake.</title>
        <authorList>
            <person name="Wang H."/>
        </authorList>
    </citation>
    <scope>NUCLEOTIDE SEQUENCE [LARGE SCALE GENOMIC DNA]</scope>
    <source>
        <strain evidence="1 2">KQ-3</strain>
    </source>
</reference>
<dbReference type="OrthoDB" id="2969883at2"/>
<keyword evidence="1" id="KW-0430">Lectin</keyword>
<dbReference type="SUPFAM" id="SSF56436">
    <property type="entry name" value="C-type lectin-like"/>
    <property type="match status" value="1"/>
</dbReference>
<dbReference type="Proteomes" id="UP000278746">
    <property type="component" value="Unassembled WGS sequence"/>
</dbReference>
<evidence type="ECO:0000313" key="2">
    <source>
        <dbReference type="Proteomes" id="UP000278746"/>
    </source>
</evidence>
<dbReference type="GO" id="GO:0030246">
    <property type="term" value="F:carbohydrate binding"/>
    <property type="evidence" value="ECO:0007669"/>
    <property type="project" value="UniProtKB-KW"/>
</dbReference>
<proteinExistence type="predicted"/>
<organism evidence="1 2">
    <name type="scientific">Alteribacter keqinensis</name>
    <dbReference type="NCBI Taxonomy" id="2483800"/>
    <lineage>
        <taxon>Bacteria</taxon>
        <taxon>Bacillati</taxon>
        <taxon>Bacillota</taxon>
        <taxon>Bacilli</taxon>
        <taxon>Bacillales</taxon>
        <taxon>Bacillaceae</taxon>
        <taxon>Alteribacter</taxon>
    </lineage>
</organism>
<gene>
    <name evidence="1" type="ORF">EBO34_13360</name>
</gene>
<dbReference type="AlphaFoldDB" id="A0A3M7TRP0"/>
<dbReference type="EMBL" id="RHIB01000002">
    <property type="protein sequence ID" value="RNA67700.1"/>
    <property type="molecule type" value="Genomic_DNA"/>
</dbReference>
<accession>A0A3M7TRP0</accession>
<dbReference type="InterPro" id="IPR016187">
    <property type="entry name" value="CTDL_fold"/>
</dbReference>